<evidence type="ECO:0000256" key="1">
    <source>
        <dbReference type="SAM" id="SignalP"/>
    </source>
</evidence>
<reference evidence="2 3" key="1">
    <citation type="submission" date="2024-03" db="EMBL/GenBank/DDBJ databases">
        <title>Two novel species of the genus Flavobacterium exhibiting potentially degradation of complex polysaccharides.</title>
        <authorList>
            <person name="Lian X."/>
        </authorList>
    </citation>
    <scope>NUCLEOTIDE SEQUENCE [LARGE SCALE GENOMIC DNA]</scope>
    <source>
        <strain evidence="3">j3</strain>
    </source>
</reference>
<keyword evidence="1" id="KW-0732">Signal</keyword>
<feature type="chain" id="PRO_5045255722" evidence="1">
    <location>
        <begin position="20"/>
        <end position="209"/>
    </location>
</feature>
<dbReference type="InterPro" id="IPR011250">
    <property type="entry name" value="OMP/PagP_B-barrel"/>
</dbReference>
<proteinExistence type="predicted"/>
<organism evidence="2 3">
    <name type="scientific">Flavobacterium aureirubrum</name>
    <dbReference type="NCBI Taxonomy" id="3133147"/>
    <lineage>
        <taxon>Bacteria</taxon>
        <taxon>Pseudomonadati</taxon>
        <taxon>Bacteroidota</taxon>
        <taxon>Flavobacteriia</taxon>
        <taxon>Flavobacteriales</taxon>
        <taxon>Flavobacteriaceae</taxon>
        <taxon>Flavobacterium</taxon>
    </lineage>
</organism>
<gene>
    <name evidence="2" type="ORF">WFZ85_10730</name>
</gene>
<sequence>MKKLLLTTSLLLITVVSFAQNTKEANESKLEFVATGKLGWAKINQSGFVTLNANSNAGDLLLSYKLGKNWGLSSGVSFMELNTNLTQNGATASLQNSYLQIPLKIGGDYVMFNMDQSNSKIFLNVGAGFYASTLLKSELQTITASTTTKNLGWNYGIVFNTGVKFLISDKTSIGIGFESQGDLSKMKKDGVERKVEQLNSIYFSFGFKF</sequence>
<dbReference type="EMBL" id="JBCGDO010000014">
    <property type="protein sequence ID" value="MEM0543093.1"/>
    <property type="molecule type" value="Genomic_DNA"/>
</dbReference>
<dbReference type="RefSeq" id="WP_342696294.1">
    <property type="nucleotide sequence ID" value="NZ_JBCGDO010000014.1"/>
</dbReference>
<evidence type="ECO:0000313" key="2">
    <source>
        <dbReference type="EMBL" id="MEM0543093.1"/>
    </source>
</evidence>
<name>A0ABU9NAV2_9FLAO</name>
<dbReference type="Gene3D" id="2.40.160.20">
    <property type="match status" value="1"/>
</dbReference>
<dbReference type="Proteomes" id="UP001460072">
    <property type="component" value="Unassembled WGS sequence"/>
</dbReference>
<evidence type="ECO:0000313" key="3">
    <source>
        <dbReference type="Proteomes" id="UP001460072"/>
    </source>
</evidence>
<dbReference type="SUPFAM" id="SSF56925">
    <property type="entry name" value="OMPA-like"/>
    <property type="match status" value="1"/>
</dbReference>
<protein>
    <submittedName>
        <fullName evidence="2">Outer membrane beta-barrel protein</fullName>
    </submittedName>
</protein>
<keyword evidence="3" id="KW-1185">Reference proteome</keyword>
<feature type="signal peptide" evidence="1">
    <location>
        <begin position="1"/>
        <end position="19"/>
    </location>
</feature>
<accession>A0ABU9NAV2</accession>
<comment type="caution">
    <text evidence="2">The sequence shown here is derived from an EMBL/GenBank/DDBJ whole genome shotgun (WGS) entry which is preliminary data.</text>
</comment>